<reference evidence="6 7" key="1">
    <citation type="submission" date="2014-06" db="EMBL/GenBank/DDBJ databases">
        <authorList>
            <person name="Swart Estienne"/>
        </authorList>
    </citation>
    <scope>NUCLEOTIDE SEQUENCE [LARGE SCALE GENOMIC DNA]</scope>
    <source>
        <strain evidence="6 7">130c</strain>
    </source>
</reference>
<feature type="region of interest" description="Disordered" evidence="4">
    <location>
        <begin position="608"/>
        <end position="668"/>
    </location>
</feature>
<dbReference type="GO" id="GO:0008270">
    <property type="term" value="F:zinc ion binding"/>
    <property type="evidence" value="ECO:0007669"/>
    <property type="project" value="InterPro"/>
</dbReference>
<evidence type="ECO:0000256" key="2">
    <source>
        <dbReference type="ARBA" id="ARBA00005988"/>
    </source>
</evidence>
<gene>
    <name evidence="6" type="primary">Contig4239.g4543</name>
    <name evidence="6" type="ORF">STYLEM_13423</name>
</gene>
<evidence type="ECO:0000259" key="5">
    <source>
        <dbReference type="PROSITE" id="PS52035"/>
    </source>
</evidence>
<comment type="cofactor">
    <cofactor evidence="1">
        <name>Zn(2+)</name>
        <dbReference type="ChEBI" id="CHEBI:29105"/>
    </cofactor>
</comment>
<dbReference type="CDD" id="cd06907">
    <property type="entry name" value="M14_AGBL2-3_like"/>
    <property type="match status" value="1"/>
</dbReference>
<dbReference type="AlphaFoldDB" id="A0A078AT47"/>
<dbReference type="GO" id="GO:0006508">
    <property type="term" value="P:proteolysis"/>
    <property type="evidence" value="ECO:0007669"/>
    <property type="project" value="InterPro"/>
</dbReference>
<evidence type="ECO:0000313" key="6">
    <source>
        <dbReference type="EMBL" id="CDW84362.1"/>
    </source>
</evidence>
<dbReference type="PANTHER" id="PTHR12756">
    <property type="entry name" value="CYTOSOLIC CARBOXYPEPTIDASE"/>
    <property type="match status" value="1"/>
</dbReference>
<evidence type="ECO:0000256" key="1">
    <source>
        <dbReference type="ARBA" id="ARBA00001947"/>
    </source>
</evidence>
<keyword evidence="6" id="KW-0378">Hydrolase</keyword>
<dbReference type="PROSITE" id="PS52035">
    <property type="entry name" value="PEPTIDASE_M14"/>
    <property type="match status" value="1"/>
</dbReference>
<accession>A0A078AT47</accession>
<dbReference type="SUPFAM" id="SSF53187">
    <property type="entry name" value="Zn-dependent exopeptidases"/>
    <property type="match status" value="1"/>
</dbReference>
<keyword evidence="7" id="KW-1185">Reference proteome</keyword>
<feature type="domain" description="Peptidase M14" evidence="5">
    <location>
        <begin position="320"/>
        <end position="589"/>
    </location>
</feature>
<evidence type="ECO:0000256" key="4">
    <source>
        <dbReference type="SAM" id="MobiDB-lite"/>
    </source>
</evidence>
<protein>
    <submittedName>
        <fullName evidence="6">Zinc carboxypeptidase family protein</fullName>
    </submittedName>
</protein>
<keyword evidence="6" id="KW-0645">Protease</keyword>
<dbReference type="Pfam" id="PF18027">
    <property type="entry name" value="Pepdidase_M14_N"/>
    <property type="match status" value="1"/>
</dbReference>
<dbReference type="InterPro" id="IPR040626">
    <property type="entry name" value="Pepdidase_M14_N"/>
</dbReference>
<dbReference type="Gene3D" id="3.40.630.10">
    <property type="entry name" value="Zn peptidases"/>
    <property type="match status" value="1"/>
</dbReference>
<dbReference type="EMBL" id="CCKQ01012733">
    <property type="protein sequence ID" value="CDW84362.1"/>
    <property type="molecule type" value="Genomic_DNA"/>
</dbReference>
<dbReference type="OrthoDB" id="10253041at2759"/>
<feature type="compositionally biased region" description="Polar residues" evidence="4">
    <location>
        <begin position="640"/>
        <end position="656"/>
    </location>
</feature>
<evidence type="ECO:0000313" key="7">
    <source>
        <dbReference type="Proteomes" id="UP000039865"/>
    </source>
</evidence>
<feature type="region of interest" description="Disordered" evidence="4">
    <location>
        <begin position="80"/>
        <end position="101"/>
    </location>
</feature>
<proteinExistence type="inferred from homology"/>
<keyword evidence="6" id="KW-0121">Carboxypeptidase</keyword>
<feature type="compositionally biased region" description="Polar residues" evidence="4">
    <location>
        <begin position="87"/>
        <end position="98"/>
    </location>
</feature>
<dbReference type="Gene3D" id="2.60.40.3120">
    <property type="match status" value="1"/>
</dbReference>
<evidence type="ECO:0000256" key="3">
    <source>
        <dbReference type="PROSITE-ProRule" id="PRU01379"/>
    </source>
</evidence>
<dbReference type="PANTHER" id="PTHR12756:SF45">
    <property type="entry name" value="CYTOSOLIC CARBOXYPEPTIDASE NNA1"/>
    <property type="match status" value="1"/>
</dbReference>
<sequence>MESTQNNIYEIEESALIDQNLKNGIDDEIIEENKNDYDVYADQFDENAKLRDGAQIDTQQNNQLPKNGISVEISMGAAGSTAAGTNKAPNAGQNQGNDSYIAIKTNPPFHIKDAVDFEPLYPPQEFILEESLRREAERVAHQENLMNRVVYDCIDPSPYNASNPLADQQTPDGEFPQFYTPSSQDDYTLVFESRFESGNLRRAIQVYEFEYDLILKPDYNTRGYTQWYYFRINNTRAGKTYRFNIINLMKPDSLYNHGMRPVVYSEYEAKRNGRGWYRGGGDICYYQNSMKRKNAGYYYTLTFSIQFEHDNDTVYLAHCYPYTYTDLTRYLNHLESDNKRKNRMRRRTLCQTIAGNNCEMIIVTTFQSDPEAIKNRKGVVLSSRVHPGESGASWMMKGVIDYLTGPSLNAKILRDNFVFKIVPMLNPDGVINGSSRCNLAGVDLNRCWIDPSRKIHPTIYHTKMMIKKLQEDRDIFLFCDFHGHSRKKNIFMYGNSGRVNDRLKEKIFPCLVDKNCDIFNFSDCNFAVQKAKESTARVVMWKELGITNSFTLEASFCGADQGKFADYHFNTDLLQEVGHRFCDTILDFCDPDQVKVKAVLEELEIMLPKASESESDEESDADSELSGDDGQDKNKKKKPATNNIVVNTGPKTQANQGIKKITKPKGKD</sequence>
<dbReference type="OMA" id="FACIQPY"/>
<dbReference type="InterPro" id="IPR050821">
    <property type="entry name" value="Cytosolic_carboxypeptidase"/>
</dbReference>
<dbReference type="InterPro" id="IPR000834">
    <property type="entry name" value="Peptidase_M14"/>
</dbReference>
<dbReference type="GO" id="GO:0004181">
    <property type="term" value="F:metallocarboxypeptidase activity"/>
    <property type="evidence" value="ECO:0007669"/>
    <property type="project" value="InterPro"/>
</dbReference>
<comment type="similarity">
    <text evidence="2 3">Belongs to the peptidase M14 family.</text>
</comment>
<name>A0A078AT47_STYLE</name>
<dbReference type="Proteomes" id="UP000039865">
    <property type="component" value="Unassembled WGS sequence"/>
</dbReference>
<feature type="active site" description="Proton donor/acceptor" evidence="3">
    <location>
        <position position="553"/>
    </location>
</feature>
<dbReference type="InParanoid" id="A0A078AT47"/>
<dbReference type="Pfam" id="PF00246">
    <property type="entry name" value="Peptidase_M14"/>
    <property type="match status" value="1"/>
</dbReference>
<feature type="compositionally biased region" description="Acidic residues" evidence="4">
    <location>
        <begin position="613"/>
        <end position="629"/>
    </location>
</feature>
<organism evidence="6 7">
    <name type="scientific">Stylonychia lemnae</name>
    <name type="common">Ciliate</name>
    <dbReference type="NCBI Taxonomy" id="5949"/>
    <lineage>
        <taxon>Eukaryota</taxon>
        <taxon>Sar</taxon>
        <taxon>Alveolata</taxon>
        <taxon>Ciliophora</taxon>
        <taxon>Intramacronucleata</taxon>
        <taxon>Spirotrichea</taxon>
        <taxon>Stichotrichia</taxon>
        <taxon>Sporadotrichida</taxon>
        <taxon>Oxytrichidae</taxon>
        <taxon>Stylonychinae</taxon>
        <taxon>Stylonychia</taxon>
    </lineage>
</organism>